<reference evidence="2" key="1">
    <citation type="submission" date="2023-03" db="EMBL/GenBank/DDBJ databases">
        <title>Actinoallomurus iriomotensis NBRC 103681.</title>
        <authorList>
            <person name="Ichikawa N."/>
            <person name="Sato H."/>
            <person name="Tonouchi N."/>
        </authorList>
    </citation>
    <scope>NUCLEOTIDE SEQUENCE</scope>
    <source>
        <strain evidence="2">NBRC 103681</strain>
    </source>
</reference>
<protein>
    <submittedName>
        <fullName evidence="2">Uncharacterized protein</fullName>
    </submittedName>
</protein>
<gene>
    <name evidence="2" type="ORF">Airi01_069970</name>
</gene>
<evidence type="ECO:0000313" key="3">
    <source>
        <dbReference type="Proteomes" id="UP001165135"/>
    </source>
</evidence>
<sequence length="73" mass="7419">MGAADGGAAEAVESPPEPQALTSPATAAIAKAPKAFCPERVMSSDIMPQCAKDAGELWPVAGKALTNRRPGTR</sequence>
<organism evidence="2 3">
    <name type="scientific">Actinoallomurus iriomotensis</name>
    <dbReference type="NCBI Taxonomy" id="478107"/>
    <lineage>
        <taxon>Bacteria</taxon>
        <taxon>Bacillati</taxon>
        <taxon>Actinomycetota</taxon>
        <taxon>Actinomycetes</taxon>
        <taxon>Streptosporangiales</taxon>
        <taxon>Thermomonosporaceae</taxon>
        <taxon>Actinoallomurus</taxon>
    </lineage>
</organism>
<accession>A0A9W6RRR1</accession>
<dbReference type="AlphaFoldDB" id="A0A9W6RRR1"/>
<comment type="caution">
    <text evidence="2">The sequence shown here is derived from an EMBL/GenBank/DDBJ whole genome shotgun (WGS) entry which is preliminary data.</text>
</comment>
<evidence type="ECO:0000313" key="2">
    <source>
        <dbReference type="EMBL" id="GLY78730.1"/>
    </source>
</evidence>
<name>A0A9W6RRR1_9ACTN</name>
<evidence type="ECO:0000256" key="1">
    <source>
        <dbReference type="SAM" id="MobiDB-lite"/>
    </source>
</evidence>
<feature type="region of interest" description="Disordered" evidence="1">
    <location>
        <begin position="1"/>
        <end position="24"/>
    </location>
</feature>
<dbReference type="EMBL" id="BSTJ01000009">
    <property type="protein sequence ID" value="GLY78730.1"/>
    <property type="molecule type" value="Genomic_DNA"/>
</dbReference>
<dbReference type="Proteomes" id="UP001165135">
    <property type="component" value="Unassembled WGS sequence"/>
</dbReference>
<proteinExistence type="predicted"/>
<feature type="compositionally biased region" description="Low complexity" evidence="1">
    <location>
        <begin position="1"/>
        <end position="11"/>
    </location>
</feature>